<name>A0A935MWK6_9RHOO</name>
<evidence type="ECO:0000313" key="4">
    <source>
        <dbReference type="Proteomes" id="UP000739411"/>
    </source>
</evidence>
<dbReference type="GO" id="GO:0008713">
    <property type="term" value="F:ADP-heptose-lipopolysaccharide heptosyltransferase activity"/>
    <property type="evidence" value="ECO:0007669"/>
    <property type="project" value="TreeGrafter"/>
</dbReference>
<dbReference type="AlphaFoldDB" id="A0A935MWK6"/>
<dbReference type="Pfam" id="PF01075">
    <property type="entry name" value="Glyco_transf_9"/>
    <property type="match status" value="1"/>
</dbReference>
<dbReference type="InterPro" id="IPR051199">
    <property type="entry name" value="LPS_LOS_Heptosyltrfase"/>
</dbReference>
<dbReference type="PANTHER" id="PTHR30160">
    <property type="entry name" value="TETRAACYLDISACCHARIDE 4'-KINASE-RELATED"/>
    <property type="match status" value="1"/>
</dbReference>
<dbReference type="Gene3D" id="3.40.50.2000">
    <property type="entry name" value="Glycogen Phosphorylase B"/>
    <property type="match status" value="2"/>
</dbReference>
<dbReference type="PANTHER" id="PTHR30160:SF7">
    <property type="entry name" value="ADP-HEPTOSE--LPS HEPTOSYLTRANSFERASE 2"/>
    <property type="match status" value="1"/>
</dbReference>
<proteinExistence type="predicted"/>
<keyword evidence="1" id="KW-0328">Glycosyltransferase</keyword>
<dbReference type="EMBL" id="JADJMS010000028">
    <property type="protein sequence ID" value="MBK7415937.1"/>
    <property type="molecule type" value="Genomic_DNA"/>
</dbReference>
<gene>
    <name evidence="3" type="ORF">IPJ38_13295</name>
</gene>
<evidence type="ECO:0000256" key="2">
    <source>
        <dbReference type="ARBA" id="ARBA00022679"/>
    </source>
</evidence>
<reference evidence="3 4" key="1">
    <citation type="submission" date="2020-10" db="EMBL/GenBank/DDBJ databases">
        <title>Connecting structure to function with the recovery of over 1000 high-quality activated sludge metagenome-assembled genomes encoding full-length rRNA genes using long-read sequencing.</title>
        <authorList>
            <person name="Singleton C.M."/>
            <person name="Petriglieri F."/>
            <person name="Kristensen J.M."/>
            <person name="Kirkegaard R.H."/>
            <person name="Michaelsen T.Y."/>
            <person name="Andersen M.H."/>
            <person name="Karst S.M."/>
            <person name="Dueholm M.S."/>
            <person name="Nielsen P.H."/>
            <person name="Albertsen M."/>
        </authorList>
    </citation>
    <scope>NUCLEOTIDE SEQUENCE [LARGE SCALE GENOMIC DNA]</scope>
    <source>
        <strain evidence="3">EsbW_18-Q3-R4-48_BATAC.463</strain>
    </source>
</reference>
<comment type="caution">
    <text evidence="3">The sequence shown here is derived from an EMBL/GenBank/DDBJ whole genome shotgun (WGS) entry which is preliminary data.</text>
</comment>
<dbReference type="CDD" id="cd03789">
    <property type="entry name" value="GT9_LPS_heptosyltransferase"/>
    <property type="match status" value="1"/>
</dbReference>
<keyword evidence="2" id="KW-0808">Transferase</keyword>
<organism evidence="3 4">
    <name type="scientific">Candidatus Dechloromonas phosphorivorans</name>
    <dbReference type="NCBI Taxonomy" id="2899244"/>
    <lineage>
        <taxon>Bacteria</taxon>
        <taxon>Pseudomonadati</taxon>
        <taxon>Pseudomonadota</taxon>
        <taxon>Betaproteobacteria</taxon>
        <taxon>Rhodocyclales</taxon>
        <taxon>Azonexaceae</taxon>
        <taxon>Dechloromonas</taxon>
    </lineage>
</organism>
<evidence type="ECO:0000256" key="1">
    <source>
        <dbReference type="ARBA" id="ARBA00022676"/>
    </source>
</evidence>
<evidence type="ECO:0000313" key="3">
    <source>
        <dbReference type="EMBL" id="MBK7415937.1"/>
    </source>
</evidence>
<accession>A0A935MWK6</accession>
<dbReference type="SUPFAM" id="SSF53756">
    <property type="entry name" value="UDP-Glycosyltransferase/glycogen phosphorylase"/>
    <property type="match status" value="1"/>
</dbReference>
<dbReference type="Proteomes" id="UP000739411">
    <property type="component" value="Unassembled WGS sequence"/>
</dbReference>
<dbReference type="GO" id="GO:0009244">
    <property type="term" value="P:lipopolysaccharide core region biosynthetic process"/>
    <property type="evidence" value="ECO:0007669"/>
    <property type="project" value="TreeGrafter"/>
</dbReference>
<dbReference type="InterPro" id="IPR002201">
    <property type="entry name" value="Glyco_trans_9"/>
</dbReference>
<dbReference type="GO" id="GO:0005829">
    <property type="term" value="C:cytosol"/>
    <property type="evidence" value="ECO:0007669"/>
    <property type="project" value="TreeGrafter"/>
</dbReference>
<sequence>MLYVLVALLLLPFVRRRTSGMVRSIILVQTGKIGDFVCTTPLFRAVRSAFPEARIVLAVHPVNVTLARQLPFFDEIIAIPSGSLSGWQNKWQWIRQFRSRQFGLAICCSGGLAWPFILAMSGIPRRLGVTPNFMGRSTRFAQRLWTDSARHDGEQLIGSTYARLLGCLEINPVTPAKIIAGSPDAAAHVSIFLAAAGHSTSHRLAGIAISAANKLKELGQPLLAGVCHQILAADPEISIILLGGPGDQALAKALKEDLASPRVIDSCGQFALEEVPALLQRLDVFIGVDSGLTYMADALNIPLVSLAGPCNMKETRPVNAHAVILQEQLPCVPCAHIFKAPYSCHIGTRACIVNVQAGTIADAALALLSEHKGVLRP</sequence>
<protein>
    <submittedName>
        <fullName evidence="3">Glycosyltransferase family 9 protein</fullName>
    </submittedName>
</protein>